<evidence type="ECO:0000313" key="4">
    <source>
        <dbReference type="EMBL" id="OGM63168.1"/>
    </source>
</evidence>
<dbReference type="SUPFAM" id="SSF88713">
    <property type="entry name" value="Glycoside hydrolase/deacetylase"/>
    <property type="match status" value="1"/>
</dbReference>
<evidence type="ECO:0000256" key="2">
    <source>
        <dbReference type="ARBA" id="ARBA00022729"/>
    </source>
</evidence>
<dbReference type="CDD" id="cd10967">
    <property type="entry name" value="CE4_GLA_like_6s"/>
    <property type="match status" value="1"/>
</dbReference>
<dbReference type="GO" id="GO:0005576">
    <property type="term" value="C:extracellular region"/>
    <property type="evidence" value="ECO:0007669"/>
    <property type="project" value="UniProtKB-SubCell"/>
</dbReference>
<dbReference type="EMBL" id="MGHF01000020">
    <property type="protein sequence ID" value="OGM63168.1"/>
    <property type="molecule type" value="Genomic_DNA"/>
</dbReference>
<reference evidence="4 5" key="1">
    <citation type="journal article" date="2016" name="Nat. Commun.">
        <title>Thousands of microbial genomes shed light on interconnected biogeochemical processes in an aquifer system.</title>
        <authorList>
            <person name="Anantharaman K."/>
            <person name="Brown C.T."/>
            <person name="Hug L.A."/>
            <person name="Sharon I."/>
            <person name="Castelle C.J."/>
            <person name="Probst A.J."/>
            <person name="Thomas B.C."/>
            <person name="Singh A."/>
            <person name="Wilkins M.J."/>
            <person name="Karaoz U."/>
            <person name="Brodie E.L."/>
            <person name="Williams K.H."/>
            <person name="Hubbard S.S."/>
            <person name="Banfield J.F."/>
        </authorList>
    </citation>
    <scope>NUCLEOTIDE SEQUENCE [LARGE SCALE GENOMIC DNA]</scope>
</reference>
<comment type="caution">
    <text evidence="4">The sequence shown here is derived from an EMBL/GenBank/DDBJ whole genome shotgun (WGS) entry which is preliminary data.</text>
</comment>
<evidence type="ECO:0000259" key="3">
    <source>
        <dbReference type="PROSITE" id="PS51677"/>
    </source>
</evidence>
<dbReference type="Pfam" id="PF01522">
    <property type="entry name" value="Polysacc_deac_1"/>
    <property type="match status" value="1"/>
</dbReference>
<accession>A0A1F8BIP1</accession>
<sequence>MNYNYKIVTTSWDDGHILDIKLADLLRRYQIPATLYVSPNGRQWLKKDILTSKQTIKLNNDFEIGAHTITHPDLTKISLKEAAREIRESKEYLENLLGKKVPMFCYPKGLYNEEIKKLTKRAGYLGARTIKTFRTRPPSDFFEMGTTNHSVNRSIGYSLALALANNPKFIPFSFYRDWVKVSCKTFDVVQKDGGIWHFWGHSWQIEQNNWWGKLEEVLAYVANRTGVKYLTNGETLECLK</sequence>
<dbReference type="AlphaFoldDB" id="A0A1F8BIP1"/>
<feature type="domain" description="NodB homology" evidence="3">
    <location>
        <begin position="6"/>
        <end position="240"/>
    </location>
</feature>
<gene>
    <name evidence="4" type="ORF">A2961_01350</name>
</gene>
<name>A0A1F8BIP1_9BACT</name>
<dbReference type="InterPro" id="IPR002509">
    <property type="entry name" value="NODB_dom"/>
</dbReference>
<dbReference type="PANTHER" id="PTHR34216">
    <property type="match status" value="1"/>
</dbReference>
<evidence type="ECO:0000313" key="5">
    <source>
        <dbReference type="Proteomes" id="UP000177082"/>
    </source>
</evidence>
<evidence type="ECO:0000256" key="1">
    <source>
        <dbReference type="ARBA" id="ARBA00004613"/>
    </source>
</evidence>
<comment type="subcellular location">
    <subcellularLocation>
        <location evidence="1">Secreted</location>
    </subcellularLocation>
</comment>
<dbReference type="Gene3D" id="3.20.20.370">
    <property type="entry name" value="Glycoside hydrolase/deacetylase"/>
    <property type="match status" value="1"/>
</dbReference>
<dbReference type="PROSITE" id="PS51677">
    <property type="entry name" value="NODB"/>
    <property type="match status" value="1"/>
</dbReference>
<keyword evidence="2" id="KW-0732">Signal</keyword>
<dbReference type="STRING" id="1802519.A2961_01350"/>
<organism evidence="4 5">
    <name type="scientific">Candidatus Woesebacteria bacterium RIFCSPLOWO2_01_FULL_39_21</name>
    <dbReference type="NCBI Taxonomy" id="1802519"/>
    <lineage>
        <taxon>Bacteria</taxon>
        <taxon>Candidatus Woeseibacteriota</taxon>
    </lineage>
</organism>
<dbReference type="PANTHER" id="PTHR34216:SF3">
    <property type="entry name" value="POLY-BETA-1,6-N-ACETYL-D-GLUCOSAMINE N-DEACETYLASE"/>
    <property type="match status" value="1"/>
</dbReference>
<dbReference type="GO" id="GO:0005975">
    <property type="term" value="P:carbohydrate metabolic process"/>
    <property type="evidence" value="ECO:0007669"/>
    <property type="project" value="InterPro"/>
</dbReference>
<dbReference type="InterPro" id="IPR051398">
    <property type="entry name" value="Polysacch_Deacetylase"/>
</dbReference>
<dbReference type="GO" id="GO:0016810">
    <property type="term" value="F:hydrolase activity, acting on carbon-nitrogen (but not peptide) bonds"/>
    <property type="evidence" value="ECO:0007669"/>
    <property type="project" value="InterPro"/>
</dbReference>
<dbReference type="InterPro" id="IPR011330">
    <property type="entry name" value="Glyco_hydro/deAcase_b/a-brl"/>
</dbReference>
<proteinExistence type="predicted"/>
<dbReference type="Proteomes" id="UP000177082">
    <property type="component" value="Unassembled WGS sequence"/>
</dbReference>
<protein>
    <recommendedName>
        <fullName evidence="3">NodB homology domain-containing protein</fullName>
    </recommendedName>
</protein>